<dbReference type="AlphaFoldDB" id="A0A3S9HR46"/>
<evidence type="ECO:0000256" key="11">
    <source>
        <dbReference type="ARBA" id="ARBA00039257"/>
    </source>
</evidence>
<sequence length="192" mass="21033">MLAKQGVAPKNTHWAIDQDGWCAGATQLPSPNYGVRPAASEISLIVLHNISLPAGQFGGGYIQDLFLNRLNCDLHPSFNDLRELKVSAHFLILRDGSLLQCVSTLARAWHAGVSAFEGRSGCNDFSIGIELEGSDEIAFEAQQYQTLAALCRALLQRFAIQHIVGHNEIAPGRKTDPGPCFDWQHLQTLLQD</sequence>
<dbReference type="SMART" id="SM00644">
    <property type="entry name" value="Ami_2"/>
    <property type="match status" value="1"/>
</dbReference>
<evidence type="ECO:0000259" key="13">
    <source>
        <dbReference type="SMART" id="SM00644"/>
    </source>
</evidence>
<protein>
    <recommendedName>
        <fullName evidence="11">1,6-anhydro-N-acetylmuramyl-L-alanine amidase AmpD</fullName>
        <ecNumber evidence="5">3.5.1.28</ecNumber>
    </recommendedName>
    <alternativeName>
        <fullName evidence="12">N-acetylmuramoyl-L-alanine amidase</fullName>
    </alternativeName>
</protein>
<evidence type="ECO:0000256" key="12">
    <source>
        <dbReference type="ARBA" id="ARBA00042615"/>
    </source>
</evidence>
<organism evidence="14 15">
    <name type="scientific">Undibacterium parvum</name>
    <dbReference type="NCBI Taxonomy" id="401471"/>
    <lineage>
        <taxon>Bacteria</taxon>
        <taxon>Pseudomonadati</taxon>
        <taxon>Pseudomonadota</taxon>
        <taxon>Betaproteobacteria</taxon>
        <taxon>Burkholderiales</taxon>
        <taxon>Oxalobacteraceae</taxon>
        <taxon>Undibacterium</taxon>
    </lineage>
</organism>
<dbReference type="Proteomes" id="UP000275663">
    <property type="component" value="Chromosome"/>
</dbReference>
<comment type="cofactor">
    <cofactor evidence="2">
        <name>Zn(2+)</name>
        <dbReference type="ChEBI" id="CHEBI:29105"/>
    </cofactor>
</comment>
<evidence type="ECO:0000256" key="10">
    <source>
        <dbReference type="ARBA" id="ARBA00023316"/>
    </source>
</evidence>
<dbReference type="InterPro" id="IPR002502">
    <property type="entry name" value="Amidase_domain"/>
</dbReference>
<keyword evidence="15" id="KW-1185">Reference proteome</keyword>
<feature type="domain" description="N-acetylmuramoyl-L-alanine amidase" evidence="13">
    <location>
        <begin position="30"/>
        <end position="178"/>
    </location>
</feature>
<dbReference type="CDD" id="cd06583">
    <property type="entry name" value="PGRP"/>
    <property type="match status" value="1"/>
</dbReference>
<evidence type="ECO:0000256" key="8">
    <source>
        <dbReference type="ARBA" id="ARBA00022801"/>
    </source>
</evidence>
<dbReference type="KEGG" id="upv:EJN92_13125"/>
<dbReference type="GO" id="GO:0009254">
    <property type="term" value="P:peptidoglycan turnover"/>
    <property type="evidence" value="ECO:0007669"/>
    <property type="project" value="TreeGrafter"/>
</dbReference>
<dbReference type="Pfam" id="PF01510">
    <property type="entry name" value="Amidase_2"/>
    <property type="match status" value="1"/>
</dbReference>
<evidence type="ECO:0000256" key="4">
    <source>
        <dbReference type="ARBA" id="ARBA00007553"/>
    </source>
</evidence>
<keyword evidence="6" id="KW-0963">Cytoplasm</keyword>
<dbReference type="RefSeq" id="WP_126129914.1">
    <property type="nucleotide sequence ID" value="NZ_CP034464.1"/>
</dbReference>
<evidence type="ECO:0000256" key="2">
    <source>
        <dbReference type="ARBA" id="ARBA00001947"/>
    </source>
</evidence>
<evidence type="ECO:0000256" key="9">
    <source>
        <dbReference type="ARBA" id="ARBA00022833"/>
    </source>
</evidence>
<evidence type="ECO:0000256" key="3">
    <source>
        <dbReference type="ARBA" id="ARBA00004496"/>
    </source>
</evidence>
<dbReference type="InterPro" id="IPR036505">
    <property type="entry name" value="Amidase/PGRP_sf"/>
</dbReference>
<name>A0A3S9HR46_9BURK</name>
<keyword evidence="7" id="KW-0479">Metal-binding</keyword>
<dbReference type="PANTHER" id="PTHR30417:SF4">
    <property type="entry name" value="1,6-ANHYDRO-N-ACETYLMURAMYL-L-ALANINE AMIDASE AMPD"/>
    <property type="match status" value="1"/>
</dbReference>
<keyword evidence="9" id="KW-0862">Zinc</keyword>
<dbReference type="InterPro" id="IPR051206">
    <property type="entry name" value="NAMLAA_amidase_2"/>
</dbReference>
<reference evidence="14 15" key="1">
    <citation type="journal article" date="2011" name="Int. J. Syst. Evol. Microbiol.">
        <title>Description of Undibacterium oligocarboniphilum sp. nov., isolated from purified water, and Undibacterium pigrum strain CCUG 49012 as the type strain of Undibacterium parvum sp. nov., and emended descriptions of the genus Undibacterium and the species Undibacterium pigrum.</title>
        <authorList>
            <person name="Eder W."/>
            <person name="Wanner G."/>
            <person name="Ludwig W."/>
            <person name="Busse H.J."/>
            <person name="Ziemke-Kageler F."/>
            <person name="Lang E."/>
        </authorList>
    </citation>
    <scope>NUCLEOTIDE SEQUENCE [LARGE SCALE GENOMIC DNA]</scope>
    <source>
        <strain evidence="14 15">DSM 23061</strain>
    </source>
</reference>
<evidence type="ECO:0000256" key="7">
    <source>
        <dbReference type="ARBA" id="ARBA00022723"/>
    </source>
</evidence>
<dbReference type="GO" id="GO:0009253">
    <property type="term" value="P:peptidoglycan catabolic process"/>
    <property type="evidence" value="ECO:0007669"/>
    <property type="project" value="InterPro"/>
</dbReference>
<dbReference type="SUPFAM" id="SSF55846">
    <property type="entry name" value="N-acetylmuramoyl-L-alanine amidase-like"/>
    <property type="match status" value="1"/>
</dbReference>
<comment type="catalytic activity">
    <reaction evidence="1">
        <text>Hydrolyzes the link between N-acetylmuramoyl residues and L-amino acid residues in certain cell-wall glycopeptides.</text>
        <dbReference type="EC" id="3.5.1.28"/>
    </reaction>
</comment>
<dbReference type="Gene3D" id="3.40.80.10">
    <property type="entry name" value="Peptidoglycan recognition protein-like"/>
    <property type="match status" value="1"/>
</dbReference>
<comment type="similarity">
    <text evidence="4">Belongs to the N-acetylmuramoyl-L-alanine amidase 2 family.</text>
</comment>
<evidence type="ECO:0000313" key="15">
    <source>
        <dbReference type="Proteomes" id="UP000275663"/>
    </source>
</evidence>
<dbReference type="NCBIfam" id="NF008758">
    <property type="entry name" value="PRK11789.1"/>
    <property type="match status" value="1"/>
</dbReference>
<dbReference type="GO" id="GO:0005737">
    <property type="term" value="C:cytoplasm"/>
    <property type="evidence" value="ECO:0007669"/>
    <property type="project" value="UniProtKB-SubCell"/>
</dbReference>
<dbReference type="PANTHER" id="PTHR30417">
    <property type="entry name" value="N-ACETYLMURAMOYL-L-ALANINE AMIDASE AMID"/>
    <property type="match status" value="1"/>
</dbReference>
<evidence type="ECO:0000256" key="1">
    <source>
        <dbReference type="ARBA" id="ARBA00001561"/>
    </source>
</evidence>
<dbReference type="EMBL" id="CP034464">
    <property type="protein sequence ID" value="AZP14557.1"/>
    <property type="molecule type" value="Genomic_DNA"/>
</dbReference>
<evidence type="ECO:0000256" key="5">
    <source>
        <dbReference type="ARBA" id="ARBA00011901"/>
    </source>
</evidence>
<dbReference type="GO" id="GO:0008745">
    <property type="term" value="F:N-acetylmuramoyl-L-alanine amidase activity"/>
    <property type="evidence" value="ECO:0007669"/>
    <property type="project" value="UniProtKB-EC"/>
</dbReference>
<evidence type="ECO:0000313" key="14">
    <source>
        <dbReference type="EMBL" id="AZP14557.1"/>
    </source>
</evidence>
<accession>A0A3S9HR46</accession>
<dbReference type="GO" id="GO:0071555">
    <property type="term" value="P:cell wall organization"/>
    <property type="evidence" value="ECO:0007669"/>
    <property type="project" value="UniProtKB-KW"/>
</dbReference>
<dbReference type="OrthoDB" id="9794842at2"/>
<comment type="subcellular location">
    <subcellularLocation>
        <location evidence="3">Cytoplasm</location>
    </subcellularLocation>
</comment>
<gene>
    <name evidence="14" type="primary">ampD</name>
    <name evidence="14" type="ORF">EJN92_13125</name>
</gene>
<keyword evidence="8" id="KW-0378">Hydrolase</keyword>
<proteinExistence type="inferred from homology"/>
<evidence type="ECO:0000256" key="6">
    <source>
        <dbReference type="ARBA" id="ARBA00022490"/>
    </source>
</evidence>
<dbReference type="EC" id="3.5.1.28" evidence="5"/>
<dbReference type="GO" id="GO:0046872">
    <property type="term" value="F:metal ion binding"/>
    <property type="evidence" value="ECO:0007669"/>
    <property type="project" value="UniProtKB-KW"/>
</dbReference>
<keyword evidence="10" id="KW-0961">Cell wall biogenesis/degradation</keyword>